<evidence type="ECO:0000256" key="4">
    <source>
        <dbReference type="SAM" id="MobiDB-lite"/>
    </source>
</evidence>
<dbReference type="AlphaFoldDB" id="A0A1G2NZU1"/>
<protein>
    <recommendedName>
        <fullName evidence="3">Small ribosomal subunit protein bS16</fullName>
    </recommendedName>
</protein>
<sequence>MLMIRLQRVGRKNIPTFRVVLTDRRNSTKSGKFLEVLGNYDPRQKGEKKFNAERIKHWLSVGAKTSGTVHNLLVDEKVVEGKKMDVLPKKTVGKKTETGPETATAQEKKGAEMAAQVTKETAVTKS</sequence>
<evidence type="ECO:0000313" key="5">
    <source>
        <dbReference type="EMBL" id="OHA41590.1"/>
    </source>
</evidence>
<gene>
    <name evidence="3" type="primary">rpsP</name>
    <name evidence="5" type="ORF">A3H68_02785</name>
</gene>
<comment type="caution">
    <text evidence="5">The sequence shown here is derived from an EMBL/GenBank/DDBJ whole genome shotgun (WGS) entry which is preliminary data.</text>
</comment>
<dbReference type="GO" id="GO:0015935">
    <property type="term" value="C:small ribosomal subunit"/>
    <property type="evidence" value="ECO:0007669"/>
    <property type="project" value="TreeGrafter"/>
</dbReference>
<dbReference type="EMBL" id="MHSH01000024">
    <property type="protein sequence ID" value="OHA41590.1"/>
    <property type="molecule type" value="Genomic_DNA"/>
</dbReference>
<dbReference type="NCBIfam" id="TIGR00002">
    <property type="entry name" value="S16"/>
    <property type="match status" value="1"/>
</dbReference>
<reference evidence="5 6" key="1">
    <citation type="journal article" date="2016" name="Nat. Commun.">
        <title>Thousands of microbial genomes shed light on interconnected biogeochemical processes in an aquifer system.</title>
        <authorList>
            <person name="Anantharaman K."/>
            <person name="Brown C.T."/>
            <person name="Hug L.A."/>
            <person name="Sharon I."/>
            <person name="Castelle C.J."/>
            <person name="Probst A.J."/>
            <person name="Thomas B.C."/>
            <person name="Singh A."/>
            <person name="Wilkins M.J."/>
            <person name="Karaoz U."/>
            <person name="Brodie E.L."/>
            <person name="Williams K.H."/>
            <person name="Hubbard S.S."/>
            <person name="Banfield J.F."/>
        </authorList>
    </citation>
    <scope>NUCLEOTIDE SEQUENCE [LARGE SCALE GENOMIC DNA]</scope>
</reference>
<dbReference type="InterPro" id="IPR023803">
    <property type="entry name" value="Ribosomal_bS16_dom_sf"/>
</dbReference>
<keyword evidence="1 3" id="KW-0689">Ribosomal protein</keyword>
<feature type="region of interest" description="Disordered" evidence="4">
    <location>
        <begin position="90"/>
        <end position="126"/>
    </location>
</feature>
<evidence type="ECO:0000256" key="1">
    <source>
        <dbReference type="ARBA" id="ARBA00022980"/>
    </source>
</evidence>
<dbReference type="PANTHER" id="PTHR12919">
    <property type="entry name" value="30S RIBOSOMAL PROTEIN S16"/>
    <property type="match status" value="1"/>
</dbReference>
<dbReference type="HAMAP" id="MF_00385">
    <property type="entry name" value="Ribosomal_bS16"/>
    <property type="match status" value="1"/>
</dbReference>
<dbReference type="Proteomes" id="UP000176429">
    <property type="component" value="Unassembled WGS sequence"/>
</dbReference>
<organism evidence="5 6">
    <name type="scientific">Candidatus Taylorbacteria bacterium RIFCSPLOWO2_02_FULL_46_40</name>
    <dbReference type="NCBI Taxonomy" id="1802329"/>
    <lineage>
        <taxon>Bacteria</taxon>
        <taxon>Candidatus Tayloriibacteriota</taxon>
    </lineage>
</organism>
<dbReference type="GO" id="GO:0005737">
    <property type="term" value="C:cytoplasm"/>
    <property type="evidence" value="ECO:0007669"/>
    <property type="project" value="UniProtKB-ARBA"/>
</dbReference>
<dbReference type="GO" id="GO:0003735">
    <property type="term" value="F:structural constituent of ribosome"/>
    <property type="evidence" value="ECO:0007669"/>
    <property type="project" value="InterPro"/>
</dbReference>
<proteinExistence type="inferred from homology"/>
<accession>A0A1G2NZU1</accession>
<dbReference type="Pfam" id="PF00886">
    <property type="entry name" value="Ribosomal_S16"/>
    <property type="match status" value="1"/>
</dbReference>
<dbReference type="Gene3D" id="3.30.1320.10">
    <property type="match status" value="1"/>
</dbReference>
<dbReference type="InterPro" id="IPR000307">
    <property type="entry name" value="Ribosomal_bS16"/>
</dbReference>
<dbReference type="PANTHER" id="PTHR12919:SF20">
    <property type="entry name" value="SMALL RIBOSOMAL SUBUNIT PROTEIN BS16M"/>
    <property type="match status" value="1"/>
</dbReference>
<keyword evidence="2 3" id="KW-0687">Ribonucleoprotein</keyword>
<name>A0A1G2NZU1_9BACT</name>
<dbReference type="SUPFAM" id="SSF54565">
    <property type="entry name" value="Ribosomal protein S16"/>
    <property type="match status" value="1"/>
</dbReference>
<evidence type="ECO:0000256" key="2">
    <source>
        <dbReference type="ARBA" id="ARBA00023274"/>
    </source>
</evidence>
<evidence type="ECO:0000256" key="3">
    <source>
        <dbReference type="HAMAP-Rule" id="MF_00385"/>
    </source>
</evidence>
<dbReference type="GO" id="GO:0006412">
    <property type="term" value="P:translation"/>
    <property type="evidence" value="ECO:0007669"/>
    <property type="project" value="UniProtKB-UniRule"/>
</dbReference>
<comment type="similarity">
    <text evidence="3">Belongs to the bacterial ribosomal protein bS16 family.</text>
</comment>
<evidence type="ECO:0000313" key="6">
    <source>
        <dbReference type="Proteomes" id="UP000176429"/>
    </source>
</evidence>